<feature type="signal peptide" evidence="2">
    <location>
        <begin position="1"/>
        <end position="17"/>
    </location>
</feature>
<evidence type="ECO:0000256" key="2">
    <source>
        <dbReference type="SAM" id="SignalP"/>
    </source>
</evidence>
<dbReference type="EMBL" id="FUYB01000001">
    <property type="protein sequence ID" value="SKA68320.1"/>
    <property type="molecule type" value="Genomic_DNA"/>
</dbReference>
<sequence>MTKLAYLMAGLSLSLLAACSSEDTQLSQQPALPSAATVTVLSPEAQPAVLEPSADIDPSLQTELVTLQQRLQTLEAALAQAQTELSESAGQLQALTAEQQQWSAQQASLDENAEQIQQLEQQLSQQAHALNQAQMSLIQAETECQQAAWVKPDPKQVAGLDPKQVER</sequence>
<evidence type="ECO:0000313" key="3">
    <source>
        <dbReference type="EMBL" id="SKA68320.1"/>
    </source>
</evidence>
<name>A0A1T4VTJ4_9GAMM</name>
<evidence type="ECO:0000313" key="4">
    <source>
        <dbReference type="Proteomes" id="UP000190460"/>
    </source>
</evidence>
<dbReference type="Proteomes" id="UP000190460">
    <property type="component" value="Unassembled WGS sequence"/>
</dbReference>
<keyword evidence="2" id="KW-0732">Signal</keyword>
<dbReference type="STRING" id="92487.SAMN02745130_00261"/>
<proteinExistence type="predicted"/>
<gene>
    <name evidence="3" type="ORF">SAMN02745130_00261</name>
</gene>
<feature type="chain" id="PRO_5013069392" evidence="2">
    <location>
        <begin position="18"/>
        <end position="167"/>
    </location>
</feature>
<dbReference type="RefSeq" id="WP_078920766.1">
    <property type="nucleotide sequence ID" value="NZ_FUYB01000001.1"/>
</dbReference>
<evidence type="ECO:0000256" key="1">
    <source>
        <dbReference type="SAM" id="Coils"/>
    </source>
</evidence>
<dbReference type="PROSITE" id="PS51257">
    <property type="entry name" value="PROKAR_LIPOPROTEIN"/>
    <property type="match status" value="1"/>
</dbReference>
<reference evidence="3 4" key="1">
    <citation type="submission" date="2017-02" db="EMBL/GenBank/DDBJ databases">
        <authorList>
            <person name="Peterson S.W."/>
        </authorList>
    </citation>
    <scope>NUCLEOTIDE SEQUENCE [LARGE SCALE GENOMIC DNA]</scope>
    <source>
        <strain evidence="3 4">ATCC 49788</strain>
    </source>
</reference>
<organism evidence="3 4">
    <name type="scientific">Thiothrix eikelboomii</name>
    <dbReference type="NCBI Taxonomy" id="92487"/>
    <lineage>
        <taxon>Bacteria</taxon>
        <taxon>Pseudomonadati</taxon>
        <taxon>Pseudomonadota</taxon>
        <taxon>Gammaproteobacteria</taxon>
        <taxon>Thiotrichales</taxon>
        <taxon>Thiotrichaceae</taxon>
        <taxon>Thiothrix</taxon>
    </lineage>
</organism>
<keyword evidence="4" id="KW-1185">Reference proteome</keyword>
<dbReference type="AlphaFoldDB" id="A0A1T4VTJ4"/>
<feature type="coiled-coil region" evidence="1">
    <location>
        <begin position="64"/>
        <end position="136"/>
    </location>
</feature>
<keyword evidence="1" id="KW-0175">Coiled coil</keyword>
<protein>
    <submittedName>
        <fullName evidence="3">Uncharacterized protein</fullName>
    </submittedName>
</protein>
<accession>A0A1T4VTJ4</accession>